<sequence length="1947" mass="220802">MNLQRRNAVTPFILTPSFRWRLNEPISTRELIAFILWCFITLNSLLDPIKTLYGYYWSKDGSKHNSVWALTVSNIFENQTSKVCNLSGPFSNCYYELPVYGTGSLAGSTCRSYYPIDKGVSQHIGNFFGNCTLPSGQQLFFPDNSNYATTQWSIQTSSTRWHCLSWLGEGESFPCDSHTTANGHVINYRVSHTETSKWCKEFGAYYILNISANHQQLLIANMTDPTIPSFTSLSLDYNSPVLNLYDISNCSLHLHVGGTPAHITTTAWYGDTIAPWTARTTSSAKSNVITAIENGFRVDTYSFQEGDITLVRSSIKDFFRCMIEFIIIYYRFSSIYYPMWLVYQRQNKPILKWALYNHRGLVIHKRERRNIFILFLLTLETIMSTEDIVMYCQRVVYTDASSYFTLMLNYMSITRIIWPSSFVLLFISKCLQLVFGPSYAISLSEDLFLLGAPVIWLYIPTYVTTQGMGLMQGYRWTGKYIHHYANSVYNVYTKQYSVLDLYTQLFGYFTIISAVFTVAIGILWQRFTSAQGIIPYLFSKNDIDDIRHFCLESKSSLEQVLLECSSHLPRQTISQIVAVKHPGSNLCEAMNLASEGLVCLVYGSYTTLAWVEWGVAFPICNEVGHVACVQGHISAYNSKVSIDILTIPSHPVFTHIASFRNFISLLIWLFLSVNSFLDPAKTFYGYYTYTDSDNQPAVWELTVVNNYNNVSSKVCSTDGNFLDCYYELPVYGSGTLANAVCRSYYPVDKGAAQHIGTFFGNCTLPNGNRVDYPNNVYATSQWSLMVSSQDKACITSMGEGDSFPCDSYMTMEGRVMYFRVSRSVASTWCKELGGYYILNKNTNKQEVLVANVSNPSKPTFTSIPLTHNTTVYNVYNTLGCSADLTVGGAAGHISTSAWYGSTVGLWMAHTTSSPKDNAITFKDDMVNVVTMSSHDGNVTQIRTFYKDAVRCFLFFVVIYYRLASIYYPIWLVYARQGKSFLNWVSKRHMGLVLHKRERRSLPVLFLLTIEAVVSTEDIIMYCQQVVYSYPTLWNLVFKYMSITRIIWPSSFILLVISRLVQMIFGPKYAFALSEDLFLLGAPVIWFYMPAYVTVRGMALFQGYRWTGDIVHHYGNTIWNVYSAQENVLYLYYNLFGSFTYISCLTTIGIGCLWQTLTHTSSIMSVFLSSNIFYRVKDDVEGPKNTIEKVSTEQFPPEIIFQIIKAKWPKSKVCEAMNLASEGFVCLVYGEYQVLGTTEWGLVYPIVNESGHVAIIDGCQVAYNVTVTLETLASITSHPKVLVVQLLPDVKILVEEDLEGRRVDAHGHFEFVLKRGAKAMKQLYEYFSSALSTLRFVIWCVLNLNSIFDPLKTFYGYYLSTDSNYATVIWQLTVNNNFNNVSSSECKHEGPYLDCYFELPVYGTGSLAGSTCRSYYPIDKGETQHIGSFFGNCSWPNGTHIYLPDELHYATTQWSAQVSSVNRDCLSMLGEGDSFPCDSYTTQNGRILNYRLSISETTKWCKEFGGYYINNLTSNTQQVLIANVSNPSHPSFTSLVLDVNTPTFNLHDIIGCSADLRIGAISTTITTTAWYGNTAGPWSAKRTLAAQGNTLVKNNTLYNVQTRHYTEGDITLVRLMYKDAIRIILLLTVIVYRISSIYIPIGLVYYRYRVKFINWIWHHHVGLVIHKRERRNLFILFILSLEAIISTEDIVMYCQHTVYTDSSAYGTLLLNYMSITRIIWPCAFVLLHEFALSENIFVLSAPVVWGYVPIYVTNRGMSIFQGYRWTGQYIRHYTNSIYNVYSNELNCFILYRQLFGVFTIISPILTILFSTIWRATTHTSGILAYLLSSPSQTCIVMEINKDSTTLCEVLQQSTYGLVPDVAKQMTRAKVSGVCEAANLAADGLVGLIYGNYLVVGFMEWGIVYPLENELGHVAIVEGSHVSYNHRITVEKLVEIASVPSIVGIPELI</sequence>
<keyword evidence="1" id="KW-0812">Transmembrane</keyword>
<dbReference type="Proteomes" id="UP000243217">
    <property type="component" value="Unassembled WGS sequence"/>
</dbReference>
<feature type="transmembrane region" description="Helical" evidence="1">
    <location>
        <begin position="371"/>
        <end position="396"/>
    </location>
</feature>
<keyword evidence="3" id="KW-1185">Reference proteome</keyword>
<name>A0A1W0A3R1_9STRA</name>
<feature type="transmembrane region" description="Helical" evidence="1">
    <location>
        <begin position="1704"/>
        <end position="1726"/>
    </location>
</feature>
<comment type="caution">
    <text evidence="2">The sequence shown here is derived from an EMBL/GenBank/DDBJ whole genome shotgun (WGS) entry which is preliminary data.</text>
</comment>
<feature type="transmembrane region" description="Helical" evidence="1">
    <location>
        <begin position="1622"/>
        <end position="1645"/>
    </location>
</feature>
<feature type="transmembrane region" description="Helical" evidence="1">
    <location>
        <begin position="1046"/>
        <end position="1064"/>
    </location>
</feature>
<dbReference type="OrthoDB" id="93881at2759"/>
<feature type="transmembrane region" description="Helical" evidence="1">
    <location>
        <begin position="952"/>
        <end position="973"/>
    </location>
</feature>
<evidence type="ECO:0000256" key="1">
    <source>
        <dbReference type="SAM" id="Phobius"/>
    </source>
</evidence>
<evidence type="ECO:0000313" key="3">
    <source>
        <dbReference type="Proteomes" id="UP000243217"/>
    </source>
</evidence>
<keyword evidence="1" id="KW-0472">Membrane</keyword>
<feature type="transmembrane region" description="Helical" evidence="1">
    <location>
        <begin position="1672"/>
        <end position="1692"/>
    </location>
</feature>
<dbReference type="EMBL" id="JNBS01000545">
    <property type="protein sequence ID" value="OQS04821.1"/>
    <property type="molecule type" value="Genomic_DNA"/>
</dbReference>
<feature type="transmembrane region" description="Helical" evidence="1">
    <location>
        <begin position="416"/>
        <end position="435"/>
    </location>
</feature>
<organism evidence="2 3">
    <name type="scientific">Thraustotheca clavata</name>
    <dbReference type="NCBI Taxonomy" id="74557"/>
    <lineage>
        <taxon>Eukaryota</taxon>
        <taxon>Sar</taxon>
        <taxon>Stramenopiles</taxon>
        <taxon>Oomycota</taxon>
        <taxon>Saprolegniomycetes</taxon>
        <taxon>Saprolegniales</taxon>
        <taxon>Achlyaceae</taxon>
        <taxon>Thraustotheca</taxon>
    </lineage>
</organism>
<keyword evidence="1" id="KW-1133">Transmembrane helix</keyword>
<proteinExistence type="predicted"/>
<feature type="transmembrane region" description="Helical" evidence="1">
    <location>
        <begin position="1793"/>
        <end position="1812"/>
    </location>
</feature>
<accession>A0A1W0A3R1</accession>
<protein>
    <submittedName>
        <fullName evidence="2">Uncharacterized protein</fullName>
    </submittedName>
</protein>
<feature type="transmembrane region" description="Helical" evidence="1">
    <location>
        <begin position="1129"/>
        <end position="1153"/>
    </location>
</feature>
<feature type="transmembrane region" description="Helical" evidence="1">
    <location>
        <begin position="322"/>
        <end position="343"/>
    </location>
</feature>
<feature type="transmembrane region" description="Helical" evidence="1">
    <location>
        <begin position="1003"/>
        <end position="1026"/>
    </location>
</feature>
<reference evidence="2 3" key="1">
    <citation type="journal article" date="2014" name="Genome Biol. Evol.">
        <title>The secreted proteins of Achlya hypogyna and Thraustotheca clavata identify the ancestral oomycete secretome and reveal gene acquisitions by horizontal gene transfer.</title>
        <authorList>
            <person name="Misner I."/>
            <person name="Blouin N."/>
            <person name="Leonard G."/>
            <person name="Richards T.A."/>
            <person name="Lane C.E."/>
        </authorList>
    </citation>
    <scope>NUCLEOTIDE SEQUENCE [LARGE SCALE GENOMIC DNA]</scope>
    <source>
        <strain evidence="2 3">ATCC 34112</strain>
    </source>
</reference>
<feature type="transmembrane region" description="Helical" evidence="1">
    <location>
        <begin position="1076"/>
        <end position="1094"/>
    </location>
</feature>
<evidence type="ECO:0000313" key="2">
    <source>
        <dbReference type="EMBL" id="OQS04821.1"/>
    </source>
</evidence>
<gene>
    <name evidence="2" type="ORF">THRCLA_20788</name>
</gene>
<feature type="transmembrane region" description="Helical" evidence="1">
    <location>
        <begin position="505"/>
        <end position="524"/>
    </location>
</feature>
<feature type="transmembrane region" description="Helical" evidence="1">
    <location>
        <begin position="447"/>
        <end position="465"/>
    </location>
</feature>